<protein>
    <submittedName>
        <fullName evidence="2">Uncharacterized protein</fullName>
    </submittedName>
</protein>
<reference evidence="2 3" key="1">
    <citation type="submission" date="2019-07" db="EMBL/GenBank/DDBJ databases">
        <title>Annotation for the trematode Paragonimus westermani.</title>
        <authorList>
            <person name="Choi Y.-J."/>
        </authorList>
    </citation>
    <scope>NUCLEOTIDE SEQUENCE [LARGE SCALE GENOMIC DNA]</scope>
    <source>
        <strain evidence="2">180907_Pwestermani</strain>
    </source>
</reference>
<organism evidence="2 3">
    <name type="scientific">Paragonimus westermani</name>
    <dbReference type="NCBI Taxonomy" id="34504"/>
    <lineage>
        <taxon>Eukaryota</taxon>
        <taxon>Metazoa</taxon>
        <taxon>Spiralia</taxon>
        <taxon>Lophotrochozoa</taxon>
        <taxon>Platyhelminthes</taxon>
        <taxon>Trematoda</taxon>
        <taxon>Digenea</taxon>
        <taxon>Plagiorchiida</taxon>
        <taxon>Troglotremata</taxon>
        <taxon>Troglotrematidae</taxon>
        <taxon>Paragonimus</taxon>
    </lineage>
</organism>
<accession>A0A8T0DL53</accession>
<gene>
    <name evidence="2" type="ORF">P879_02799</name>
</gene>
<dbReference type="AlphaFoldDB" id="A0A8T0DL53"/>
<evidence type="ECO:0000313" key="3">
    <source>
        <dbReference type="Proteomes" id="UP000699462"/>
    </source>
</evidence>
<evidence type="ECO:0000256" key="1">
    <source>
        <dbReference type="SAM" id="MobiDB-lite"/>
    </source>
</evidence>
<keyword evidence="3" id="KW-1185">Reference proteome</keyword>
<name>A0A8T0DL53_9TREM</name>
<dbReference type="EMBL" id="JTDF01003170">
    <property type="protein sequence ID" value="KAF8568022.1"/>
    <property type="molecule type" value="Genomic_DNA"/>
</dbReference>
<dbReference type="Proteomes" id="UP000699462">
    <property type="component" value="Unassembled WGS sequence"/>
</dbReference>
<feature type="region of interest" description="Disordered" evidence="1">
    <location>
        <begin position="1"/>
        <end position="29"/>
    </location>
</feature>
<evidence type="ECO:0000313" key="2">
    <source>
        <dbReference type="EMBL" id="KAF8568022.1"/>
    </source>
</evidence>
<comment type="caution">
    <text evidence="2">The sequence shown here is derived from an EMBL/GenBank/DDBJ whole genome shotgun (WGS) entry which is preliminary data.</text>
</comment>
<proteinExistence type="predicted"/>
<sequence length="74" mass="8521">MKTVRTSQSVSPRDFQLGSNIQTNSDRTKSMIQSTMENRIEHEVIRYVDGMNLLRGLLHEIYLHGGEISHGRSY</sequence>